<evidence type="ECO:0000256" key="10">
    <source>
        <dbReference type="ARBA" id="ARBA00023192"/>
    </source>
</evidence>
<keyword evidence="15" id="KW-1185">Reference proteome</keyword>
<dbReference type="NCBIfam" id="NF041874">
    <property type="entry name" value="EPS_EpsC"/>
    <property type="match status" value="1"/>
</dbReference>
<dbReference type="InterPro" id="IPR001451">
    <property type="entry name" value="Hexapep"/>
</dbReference>
<dbReference type="RefSeq" id="WP_190762317.1">
    <property type="nucleotide sequence ID" value="NZ_JACXLD010000001.1"/>
</dbReference>
<dbReference type="FunFam" id="1.10.3130.10:FF:000001">
    <property type="entry name" value="Acetyltransferase"/>
    <property type="match status" value="1"/>
</dbReference>
<dbReference type="Pfam" id="PF06426">
    <property type="entry name" value="SATase_N"/>
    <property type="match status" value="1"/>
</dbReference>
<dbReference type="InterPro" id="IPR045304">
    <property type="entry name" value="LbH_SAT"/>
</dbReference>
<reference evidence="14" key="1">
    <citation type="submission" date="2020-09" db="EMBL/GenBank/DDBJ databases">
        <authorList>
            <person name="Yoon J.-W."/>
        </authorList>
    </citation>
    <scope>NUCLEOTIDE SEQUENCE</scope>
    <source>
        <strain evidence="14">KMU-158</strain>
    </source>
</reference>
<evidence type="ECO:0000313" key="15">
    <source>
        <dbReference type="Proteomes" id="UP000610558"/>
    </source>
</evidence>
<evidence type="ECO:0000256" key="11">
    <source>
        <dbReference type="ARBA" id="ARBA00023315"/>
    </source>
</evidence>
<proteinExistence type="inferred from homology"/>
<evidence type="ECO:0000313" key="14">
    <source>
        <dbReference type="EMBL" id="MBD2857986.1"/>
    </source>
</evidence>
<dbReference type="InterPro" id="IPR005881">
    <property type="entry name" value="Ser_O-AcTrfase"/>
</dbReference>
<dbReference type="GO" id="GO:0005737">
    <property type="term" value="C:cytoplasm"/>
    <property type="evidence" value="ECO:0007669"/>
    <property type="project" value="UniProtKB-SubCell"/>
</dbReference>
<dbReference type="EC" id="2.3.1.30" evidence="4"/>
<dbReference type="SMART" id="SM00971">
    <property type="entry name" value="SATase_N"/>
    <property type="match status" value="1"/>
</dbReference>
<dbReference type="EMBL" id="JACXLD010000001">
    <property type="protein sequence ID" value="MBD2857986.1"/>
    <property type="molecule type" value="Genomic_DNA"/>
</dbReference>
<evidence type="ECO:0000256" key="1">
    <source>
        <dbReference type="ARBA" id="ARBA00004496"/>
    </source>
</evidence>
<name>A0A927GUV0_9GAMM</name>
<evidence type="ECO:0000256" key="8">
    <source>
        <dbReference type="ARBA" id="ARBA00022679"/>
    </source>
</evidence>
<keyword evidence="8 14" id="KW-0808">Transferase</keyword>
<evidence type="ECO:0000256" key="5">
    <source>
        <dbReference type="ARBA" id="ARBA00018522"/>
    </source>
</evidence>
<comment type="caution">
    <text evidence="14">The sequence shown here is derived from an EMBL/GenBank/DDBJ whole genome shotgun (WGS) entry which is preliminary data.</text>
</comment>
<dbReference type="NCBIfam" id="TIGR01172">
    <property type="entry name" value="cysE"/>
    <property type="match status" value="1"/>
</dbReference>
<dbReference type="AlphaFoldDB" id="A0A927GUV0"/>
<protein>
    <recommendedName>
        <fullName evidence="5">Serine acetyltransferase</fullName>
        <ecNumber evidence="4">2.3.1.30</ecNumber>
    </recommendedName>
</protein>
<dbReference type="NCBIfam" id="NF008349">
    <property type="entry name" value="PRK11132.1"/>
    <property type="match status" value="1"/>
</dbReference>
<dbReference type="InterPro" id="IPR011004">
    <property type="entry name" value="Trimer_LpxA-like_sf"/>
</dbReference>
<dbReference type="CDD" id="cd03354">
    <property type="entry name" value="LbH_SAT"/>
    <property type="match status" value="1"/>
</dbReference>
<evidence type="ECO:0000256" key="9">
    <source>
        <dbReference type="ARBA" id="ARBA00022737"/>
    </source>
</evidence>
<dbReference type="InterPro" id="IPR010493">
    <property type="entry name" value="Ser_AcTrfase_N"/>
</dbReference>
<keyword evidence="9" id="KW-0677">Repeat</keyword>
<organism evidence="14 15">
    <name type="scientific">Spongiibacter pelagi</name>
    <dbReference type="NCBI Taxonomy" id="2760804"/>
    <lineage>
        <taxon>Bacteria</taxon>
        <taxon>Pseudomonadati</taxon>
        <taxon>Pseudomonadota</taxon>
        <taxon>Gammaproteobacteria</taxon>
        <taxon>Cellvibrionales</taxon>
        <taxon>Spongiibacteraceae</taxon>
        <taxon>Spongiibacter</taxon>
    </lineage>
</organism>
<dbReference type="GO" id="GO:0009001">
    <property type="term" value="F:serine O-acetyltransferase activity"/>
    <property type="evidence" value="ECO:0007669"/>
    <property type="project" value="UniProtKB-EC"/>
</dbReference>
<dbReference type="FunFam" id="2.160.10.10:FF:000002">
    <property type="entry name" value="Serine acetyltransferase"/>
    <property type="match status" value="1"/>
</dbReference>
<keyword evidence="10" id="KW-0198">Cysteine biosynthesis</keyword>
<comment type="subcellular location">
    <subcellularLocation>
        <location evidence="1">Cytoplasm</location>
    </subcellularLocation>
</comment>
<sequence length="263" mass="27882">MKTSNTDTVWQTIREETAREVQSEPVLASFLHATILNHDSLETALSFHLAHTLASPAASALLVREVLEEAFAADPEIGCAMRADICAVYERDSACEQLSVPFLYFKGFHALQSYRVAHWLWQQGRVSLALFFQNRISCEFGVDIHPAAKIGRGILMDHATGIVIGETAVVGNNVSLMQSVTLGGTGKEHGDRHPKVGDGVLISAGAKILGNIHIGEGAQVGSGSVVLKDVPPHTIVAGVPAKVIGTPDCDAPALSMNHGACCG</sequence>
<dbReference type="SUPFAM" id="SSF51161">
    <property type="entry name" value="Trimeric LpxA-like enzymes"/>
    <property type="match status" value="1"/>
</dbReference>
<evidence type="ECO:0000256" key="7">
    <source>
        <dbReference type="ARBA" id="ARBA00022605"/>
    </source>
</evidence>
<dbReference type="InterPro" id="IPR042122">
    <property type="entry name" value="Ser_AcTrfase_N_sf"/>
</dbReference>
<accession>A0A927GUV0</accession>
<evidence type="ECO:0000259" key="13">
    <source>
        <dbReference type="SMART" id="SM00971"/>
    </source>
</evidence>
<dbReference type="Gene3D" id="1.10.3130.10">
    <property type="entry name" value="serine acetyltransferase, domain 1"/>
    <property type="match status" value="1"/>
</dbReference>
<evidence type="ECO:0000256" key="6">
    <source>
        <dbReference type="ARBA" id="ARBA00022490"/>
    </source>
</evidence>
<dbReference type="InterPro" id="IPR053376">
    <property type="entry name" value="Serine_acetyltransferase"/>
</dbReference>
<keyword evidence="6" id="KW-0963">Cytoplasm</keyword>
<dbReference type="Gene3D" id="2.160.10.10">
    <property type="entry name" value="Hexapeptide repeat proteins"/>
    <property type="match status" value="1"/>
</dbReference>
<dbReference type="PANTHER" id="PTHR42811">
    <property type="entry name" value="SERINE ACETYLTRANSFERASE"/>
    <property type="match status" value="1"/>
</dbReference>
<feature type="domain" description="Serine acetyltransferase N-terminal" evidence="13">
    <location>
        <begin position="9"/>
        <end position="113"/>
    </location>
</feature>
<comment type="pathway">
    <text evidence="2">Amino-acid biosynthesis; L-cysteine biosynthesis; L-cysteine from L-serine: step 1/2.</text>
</comment>
<evidence type="ECO:0000256" key="4">
    <source>
        <dbReference type="ARBA" id="ARBA00013266"/>
    </source>
</evidence>
<comment type="catalytic activity">
    <reaction evidence="12">
        <text>L-serine + acetyl-CoA = O-acetyl-L-serine + CoA</text>
        <dbReference type="Rhea" id="RHEA:24560"/>
        <dbReference type="ChEBI" id="CHEBI:33384"/>
        <dbReference type="ChEBI" id="CHEBI:57287"/>
        <dbReference type="ChEBI" id="CHEBI:57288"/>
        <dbReference type="ChEBI" id="CHEBI:58340"/>
        <dbReference type="EC" id="2.3.1.30"/>
    </reaction>
</comment>
<dbReference type="GO" id="GO:0006535">
    <property type="term" value="P:cysteine biosynthetic process from serine"/>
    <property type="evidence" value="ECO:0007669"/>
    <property type="project" value="InterPro"/>
</dbReference>
<evidence type="ECO:0000256" key="3">
    <source>
        <dbReference type="ARBA" id="ARBA00007274"/>
    </source>
</evidence>
<dbReference type="Pfam" id="PF00132">
    <property type="entry name" value="Hexapep"/>
    <property type="match status" value="1"/>
</dbReference>
<gene>
    <name evidence="14" type="primary">cysE</name>
    <name evidence="14" type="ORF">IB286_03130</name>
</gene>
<keyword evidence="11 14" id="KW-0012">Acyltransferase</keyword>
<dbReference type="Proteomes" id="UP000610558">
    <property type="component" value="Unassembled WGS sequence"/>
</dbReference>
<comment type="similarity">
    <text evidence="3">Belongs to the transferase hexapeptide repeat family.</text>
</comment>
<evidence type="ECO:0000256" key="12">
    <source>
        <dbReference type="ARBA" id="ARBA00049486"/>
    </source>
</evidence>
<evidence type="ECO:0000256" key="2">
    <source>
        <dbReference type="ARBA" id="ARBA00004876"/>
    </source>
</evidence>
<keyword evidence="7" id="KW-0028">Amino-acid biosynthesis</keyword>